<dbReference type="EMBL" id="MU003506">
    <property type="protein sequence ID" value="KAF2470933.1"/>
    <property type="molecule type" value="Genomic_DNA"/>
</dbReference>
<gene>
    <name evidence="1" type="ORF">BDR25DRAFT_342740</name>
</gene>
<organism evidence="1 2">
    <name type="scientific">Lindgomyces ingoldianus</name>
    <dbReference type="NCBI Taxonomy" id="673940"/>
    <lineage>
        <taxon>Eukaryota</taxon>
        <taxon>Fungi</taxon>
        <taxon>Dikarya</taxon>
        <taxon>Ascomycota</taxon>
        <taxon>Pezizomycotina</taxon>
        <taxon>Dothideomycetes</taxon>
        <taxon>Pleosporomycetidae</taxon>
        <taxon>Pleosporales</taxon>
        <taxon>Lindgomycetaceae</taxon>
        <taxon>Lindgomyces</taxon>
    </lineage>
</organism>
<evidence type="ECO:0000313" key="1">
    <source>
        <dbReference type="EMBL" id="KAF2470933.1"/>
    </source>
</evidence>
<accession>A0ACB6QWH9</accession>
<protein>
    <submittedName>
        <fullName evidence="1">TPR repeat protein</fullName>
    </submittedName>
</protein>
<proteinExistence type="predicted"/>
<dbReference type="Proteomes" id="UP000799755">
    <property type="component" value="Unassembled WGS sequence"/>
</dbReference>
<keyword evidence="2" id="KW-1185">Reference proteome</keyword>
<name>A0ACB6QWH9_9PLEO</name>
<evidence type="ECO:0000313" key="2">
    <source>
        <dbReference type="Proteomes" id="UP000799755"/>
    </source>
</evidence>
<comment type="caution">
    <text evidence="1">The sequence shown here is derived from an EMBL/GenBank/DDBJ whole genome shotgun (WGS) entry which is preliminary data.</text>
</comment>
<sequence length="740" mass="81730">MARRLGRDEYTVGWVCALPDEFTAAQEMLDKEHQDLPSNGSDANIYTLGCIGDHHVVLACLPAGQTGTNSAAAVAMQMKASFPAIRFGLMVGIGGGVPSKGADVRLGDIVVSQPGKGHGGVVQYDFGKSTPSGFEQTGFLNTPPQVLLAAITKLRSNQDRGRGSLSPHLSKLSRLRKFARDGAGSDVLFKAECNHVGGDSCVSCVATGKIQREQRTNNTPMVHYGTIASGNQVIRDGVVRDRISSEFGGVLCFEMEAAGLMNNFPCLVIRGICDYADSHKSKTWQPYAAGAAAAYAKELLLVIPAVDVAKTKTADEATGGRSQKPSFYLPFPQNRRFIGRNAELDQLKQKLLVNKDCQKVALVGLGGIGKTQIALRLVFSVKEDCPECSVFWMPALSMETFKQACAEIARALGIHQSQESEEDIRKLVQQRLSAKTAGKWLLVVDNADDLDLLRGGRQEQGLLDFLPESDDGLTIFTTRHYEVAQFVAGGDVVEVEKMETQEAINLLNKLLIRNSLPNDTLMIDLLTQLDYLPLAITQAAAYINTNKSSIFEYLRLLKNTEQDAIATLSREFHDNTRYKHSANAIAKTWTVTFNQILKHDTLAADLLAFISFIEWKAIPSSILPAIRPEAQIASAIGTLCSYSFLERREDGKIFDMHRLVHLSTRTWISQNGRGEETRKAALKHLLKVFPSNNYTNREIWREYMPHVARIKRDEQIQHEEEKSELCLKDKGSCYMATRVF</sequence>
<reference evidence="1" key="1">
    <citation type="journal article" date="2020" name="Stud. Mycol.">
        <title>101 Dothideomycetes genomes: a test case for predicting lifestyles and emergence of pathogens.</title>
        <authorList>
            <person name="Haridas S."/>
            <person name="Albert R."/>
            <person name="Binder M."/>
            <person name="Bloem J."/>
            <person name="Labutti K."/>
            <person name="Salamov A."/>
            <person name="Andreopoulos B."/>
            <person name="Baker S."/>
            <person name="Barry K."/>
            <person name="Bills G."/>
            <person name="Bluhm B."/>
            <person name="Cannon C."/>
            <person name="Castanera R."/>
            <person name="Culley D."/>
            <person name="Daum C."/>
            <person name="Ezra D."/>
            <person name="Gonzalez J."/>
            <person name="Henrissat B."/>
            <person name="Kuo A."/>
            <person name="Liang C."/>
            <person name="Lipzen A."/>
            <person name="Lutzoni F."/>
            <person name="Magnuson J."/>
            <person name="Mondo S."/>
            <person name="Nolan M."/>
            <person name="Ohm R."/>
            <person name="Pangilinan J."/>
            <person name="Park H.-J."/>
            <person name="Ramirez L."/>
            <person name="Alfaro M."/>
            <person name="Sun H."/>
            <person name="Tritt A."/>
            <person name="Yoshinaga Y."/>
            <person name="Zwiers L.-H."/>
            <person name="Turgeon B."/>
            <person name="Goodwin S."/>
            <person name="Spatafora J."/>
            <person name="Crous P."/>
            <person name="Grigoriev I."/>
        </authorList>
    </citation>
    <scope>NUCLEOTIDE SEQUENCE</scope>
    <source>
        <strain evidence="1">ATCC 200398</strain>
    </source>
</reference>